<accession>A0ABN0QCV8</accession>
<comment type="caution">
    <text evidence="5">The sequence shown here is derived from an EMBL/GenBank/DDBJ whole genome shotgun (WGS) entry which is preliminary data.</text>
</comment>
<organism evidence="5 6">
    <name type="scientific">Enterobacter cloacae S611</name>
    <dbReference type="NCBI Taxonomy" id="1399146"/>
    <lineage>
        <taxon>Bacteria</taxon>
        <taxon>Pseudomonadati</taxon>
        <taxon>Pseudomonadota</taxon>
        <taxon>Gammaproteobacteria</taxon>
        <taxon>Enterobacterales</taxon>
        <taxon>Enterobacteriaceae</taxon>
        <taxon>Enterobacter</taxon>
        <taxon>Enterobacter cloacae complex</taxon>
    </lineage>
</organism>
<dbReference type="SMART" id="SM00354">
    <property type="entry name" value="HTH_LACI"/>
    <property type="match status" value="1"/>
</dbReference>
<dbReference type="InterPro" id="IPR001761">
    <property type="entry name" value="Peripla_BP/Lac1_sug-bd_dom"/>
</dbReference>
<dbReference type="InterPro" id="IPR000843">
    <property type="entry name" value="HTH_LacI"/>
</dbReference>
<keyword evidence="2" id="KW-0238">DNA-binding</keyword>
<evidence type="ECO:0000313" key="6">
    <source>
        <dbReference type="Proteomes" id="UP000017834"/>
    </source>
</evidence>
<feature type="domain" description="HTH lacI-type" evidence="4">
    <location>
        <begin position="36"/>
        <end position="90"/>
    </location>
</feature>
<dbReference type="SUPFAM" id="SSF47413">
    <property type="entry name" value="lambda repressor-like DNA-binding domains"/>
    <property type="match status" value="1"/>
</dbReference>
<dbReference type="InterPro" id="IPR010982">
    <property type="entry name" value="Lambda_DNA-bd_dom_sf"/>
</dbReference>
<gene>
    <name evidence="5" type="primary">treR</name>
    <name evidence="5" type="ORF">EDP2_3541</name>
</gene>
<dbReference type="SUPFAM" id="SSF53822">
    <property type="entry name" value="Periplasmic binding protein-like I"/>
    <property type="match status" value="1"/>
</dbReference>
<dbReference type="PROSITE" id="PS50932">
    <property type="entry name" value="HTH_LACI_2"/>
    <property type="match status" value="1"/>
</dbReference>
<dbReference type="CDD" id="cd01542">
    <property type="entry name" value="PBP1_TreR-like"/>
    <property type="match status" value="1"/>
</dbReference>
<proteinExistence type="predicted"/>
<dbReference type="NCBIfam" id="TIGR02405">
    <property type="entry name" value="trehalos_R_Ecol"/>
    <property type="match status" value="1"/>
</dbReference>
<protein>
    <submittedName>
        <fullName evidence="5">Trehalose operon repressor</fullName>
    </submittedName>
</protein>
<dbReference type="EMBL" id="AXOM01000008">
    <property type="protein sequence ID" value="ESS60226.1"/>
    <property type="molecule type" value="Genomic_DNA"/>
</dbReference>
<dbReference type="Pfam" id="PF00532">
    <property type="entry name" value="Peripla_BP_1"/>
    <property type="match status" value="1"/>
</dbReference>
<dbReference type="Pfam" id="PF00356">
    <property type="entry name" value="LacI"/>
    <property type="match status" value="1"/>
</dbReference>
<evidence type="ECO:0000259" key="4">
    <source>
        <dbReference type="PROSITE" id="PS50932"/>
    </source>
</evidence>
<keyword evidence="1" id="KW-0805">Transcription regulation</keyword>
<evidence type="ECO:0000256" key="1">
    <source>
        <dbReference type="ARBA" id="ARBA00023015"/>
    </source>
</evidence>
<dbReference type="PANTHER" id="PTHR30146">
    <property type="entry name" value="LACI-RELATED TRANSCRIPTIONAL REPRESSOR"/>
    <property type="match status" value="1"/>
</dbReference>
<dbReference type="PANTHER" id="PTHR30146:SF146">
    <property type="entry name" value="HTH-TYPE TRANSCRIPTIONAL REGULATOR TRER"/>
    <property type="match status" value="1"/>
</dbReference>
<keyword evidence="3" id="KW-0804">Transcription</keyword>
<dbReference type="InterPro" id="IPR028082">
    <property type="entry name" value="Peripla_BP_I"/>
</dbReference>
<dbReference type="Gene3D" id="3.40.50.2300">
    <property type="match status" value="2"/>
</dbReference>
<evidence type="ECO:0000256" key="2">
    <source>
        <dbReference type="ARBA" id="ARBA00023125"/>
    </source>
</evidence>
<dbReference type="Gene3D" id="1.10.260.40">
    <property type="entry name" value="lambda repressor-like DNA-binding domains"/>
    <property type="match status" value="1"/>
</dbReference>
<keyword evidence="6" id="KW-1185">Reference proteome</keyword>
<reference evidence="5 6" key="1">
    <citation type="journal article" date="2014" name="Genome Announc.">
        <title>Draft Genome Sequence of Enterobacter cloacae Strain S611.</title>
        <authorList>
            <person name="Wang D."/>
            <person name="Han C.S."/>
            <person name="Dichosa A.E."/>
            <person name="Gleasner C.D."/>
            <person name="Johnson S.L."/>
            <person name="Daligault H.E."/>
            <person name="Davenport K.W."/>
            <person name="Li P.E."/>
            <person name="Pierson E.A."/>
            <person name="Pierson L.S.III."/>
        </authorList>
    </citation>
    <scope>NUCLEOTIDE SEQUENCE [LARGE SCALE GENOMIC DNA]</scope>
    <source>
        <strain evidence="5 6">S611</strain>
    </source>
</reference>
<evidence type="ECO:0000313" key="5">
    <source>
        <dbReference type="EMBL" id="ESS60226.1"/>
    </source>
</evidence>
<dbReference type="InterPro" id="IPR012771">
    <property type="entry name" value="Trehalos_R_gpbac"/>
</dbReference>
<dbReference type="Proteomes" id="UP000017834">
    <property type="component" value="Unassembled WGS sequence"/>
</dbReference>
<sequence length="345" mass="37533">MVKRSGTERCLRGFINASIAGSDLQEARAGMSDKKLTLNDIAKLCGVGKSTVSLVINNSDKVKKATRERVEAIIKEQGYTPSKAAQALRSQREKIIGVIVTRLDSASENQAIRAILPQIYQHEYDAILMESLLDPTLLASHLNVLAQRNVEGVILFGFSGVDKNLVKGWKDKLVLISSALPEVASVVYDNVGAVNVLMEKMRDAGHRSVSYIGVTTNDPTTGNIRYQTYLERCAAFGMTPHAALGDLSYQSGYDLAKELLTAESGALICASDTIAMGAIKYIQQQGWKIKVGSIGSTPLMTFLQPDVLSVKMGYQQAGLKASQLLLEMLHGTRTQEHIVIPCTFQ</sequence>
<name>A0ABN0QCV8_ENTCL</name>
<evidence type="ECO:0000256" key="3">
    <source>
        <dbReference type="ARBA" id="ARBA00023163"/>
    </source>
</evidence>
<dbReference type="CDD" id="cd01392">
    <property type="entry name" value="HTH_LacI"/>
    <property type="match status" value="1"/>
</dbReference>